<dbReference type="AlphaFoldDB" id="A0A8S9YCX1"/>
<gene>
    <name evidence="1" type="ORF">EG68_12411</name>
</gene>
<dbReference type="OrthoDB" id="6278526at2759"/>
<proteinExistence type="predicted"/>
<evidence type="ECO:0000313" key="2">
    <source>
        <dbReference type="Proteomes" id="UP000822476"/>
    </source>
</evidence>
<organism evidence="1 2">
    <name type="scientific">Paragonimus skrjabini miyazakii</name>
    <dbReference type="NCBI Taxonomy" id="59628"/>
    <lineage>
        <taxon>Eukaryota</taxon>
        <taxon>Metazoa</taxon>
        <taxon>Spiralia</taxon>
        <taxon>Lophotrochozoa</taxon>
        <taxon>Platyhelminthes</taxon>
        <taxon>Trematoda</taxon>
        <taxon>Digenea</taxon>
        <taxon>Plagiorchiida</taxon>
        <taxon>Troglotremata</taxon>
        <taxon>Troglotrematidae</taxon>
        <taxon>Paragonimus</taxon>
    </lineage>
</organism>
<dbReference type="EMBL" id="JTDE01011743">
    <property type="protein sequence ID" value="KAF7234166.1"/>
    <property type="molecule type" value="Genomic_DNA"/>
</dbReference>
<name>A0A8S9YCX1_9TREM</name>
<dbReference type="Proteomes" id="UP000822476">
    <property type="component" value="Unassembled WGS sequence"/>
</dbReference>
<reference evidence="1" key="1">
    <citation type="submission" date="2019-07" db="EMBL/GenBank/DDBJ databases">
        <title>Annotation for the trematode Paragonimus miyazaki's.</title>
        <authorList>
            <person name="Choi Y.-J."/>
        </authorList>
    </citation>
    <scope>NUCLEOTIDE SEQUENCE</scope>
    <source>
        <strain evidence="1">Japan</strain>
    </source>
</reference>
<accession>A0A8S9YCX1</accession>
<evidence type="ECO:0000313" key="1">
    <source>
        <dbReference type="EMBL" id="KAF7234166.1"/>
    </source>
</evidence>
<keyword evidence="2" id="KW-1185">Reference proteome</keyword>
<sequence length="184" mass="20009">MDPPLLQHHLGKQPLRYKLTNVDESSLETIPCFVETVEEALPADGRSTGSVLQSPNSAVTPVVITGKFSLVQSAAARTDAACANEIVKEVQGLENVLGNVVMQNVRVREELHVLRLEPINNPVVSSALPDANRRGHATARSQIGICHIITKLTFLTSVGGKPMGECTRNVMRTRMTDDFVETIN</sequence>
<protein>
    <submittedName>
        <fullName evidence="1">Uncharacterized protein</fullName>
    </submittedName>
</protein>
<comment type="caution">
    <text evidence="1">The sequence shown here is derived from an EMBL/GenBank/DDBJ whole genome shotgun (WGS) entry which is preliminary data.</text>
</comment>